<feature type="transmembrane region" description="Helical" evidence="8">
    <location>
        <begin position="77"/>
        <end position="97"/>
    </location>
</feature>
<keyword evidence="7" id="KW-0808">Transferase</keyword>
<feature type="transmembrane region" description="Helical" evidence="8">
    <location>
        <begin position="371"/>
        <end position="390"/>
    </location>
</feature>
<feature type="transmembrane region" description="Helical" evidence="8">
    <location>
        <begin position="148"/>
        <end position="166"/>
    </location>
</feature>
<reference evidence="9" key="2">
    <citation type="submission" date="2021-04" db="EMBL/GenBank/DDBJ databases">
        <authorList>
            <person name="Gilroy R."/>
        </authorList>
    </citation>
    <scope>NUCLEOTIDE SEQUENCE</scope>
    <source>
        <strain evidence="9">ChiBcec8-14828</strain>
    </source>
</reference>
<dbReference type="PANTHER" id="PTHR13285:SF18">
    <property type="entry name" value="PROTEIN-CYSTEINE N-PALMITOYLTRANSFERASE RASP"/>
    <property type="match status" value="1"/>
</dbReference>
<dbReference type="GO" id="GO:0016746">
    <property type="term" value="F:acyltransferase activity"/>
    <property type="evidence" value="ECO:0007669"/>
    <property type="project" value="UniProtKB-KW"/>
</dbReference>
<evidence type="ECO:0000256" key="4">
    <source>
        <dbReference type="ARBA" id="ARBA00022692"/>
    </source>
</evidence>
<gene>
    <name evidence="9" type="ORF">H9943_09765</name>
</gene>
<evidence type="ECO:0000256" key="8">
    <source>
        <dbReference type="SAM" id="Phobius"/>
    </source>
</evidence>
<feature type="transmembrane region" description="Helical" evidence="8">
    <location>
        <begin position="428"/>
        <end position="448"/>
    </location>
</feature>
<protein>
    <submittedName>
        <fullName evidence="9">MBOAT family protein</fullName>
    </submittedName>
</protein>
<evidence type="ECO:0000256" key="6">
    <source>
        <dbReference type="ARBA" id="ARBA00023136"/>
    </source>
</evidence>
<feature type="transmembrane region" description="Helical" evidence="8">
    <location>
        <begin position="48"/>
        <end position="70"/>
    </location>
</feature>
<organism evidence="9 10">
    <name type="scientific">Candidatus Ruthenibacterium avium</name>
    <dbReference type="NCBI Taxonomy" id="2838751"/>
    <lineage>
        <taxon>Bacteria</taxon>
        <taxon>Bacillati</taxon>
        <taxon>Bacillota</taxon>
        <taxon>Clostridia</taxon>
        <taxon>Eubacteriales</taxon>
        <taxon>Oscillospiraceae</taxon>
        <taxon>Ruthenibacterium</taxon>
    </lineage>
</organism>
<dbReference type="InterPro" id="IPR028362">
    <property type="entry name" value="AlgI"/>
</dbReference>
<sequence length="494" mass="55921">MTNILSLAFLLFLAAACLVYFVLPRTVRSAWLLCCSYLFYLYDPQNAGFVPLLAGVTLVTYAAGLGIAAAKPKWVKRLLLGGCAAGCLGLFVWFKYARILQDTFGSWLSFSGSSLSFAVPLGISYFLFMATSYLIDIYRGNIKPEYRLFDYALFVSFFPLMTAGPIERAGKLLPQFKKPLRFDYQRFCGGMFRILWGFFKKLVIADTIGGIVGQVYGNLYYEAYTGPIVLIASLLFSLQLYYDFSACSDIAVGAGQLFGIELTENFKRPFAASSFSDLWRRWHISLTSWLRDYVYISLGGNRCGSVRTALNQMITFALSGLWHGGTLPYLIWGVLNGVYLSVEKQTSKLRRRLGTRNPLYRFSAVRKTVRFIINYLLFSSCLVFFLVGLYNTQPGAVQDAFFVYRHIFTGWESLAENSKAFFSTMESIGFTANATFALCAGVLLVEGLEWFEIPMHRLIRKIPIFLRWPLYYALCLGILFFGSFGKSSFIYQNY</sequence>
<comment type="subcellular location">
    <subcellularLocation>
        <location evidence="1">Cell membrane</location>
        <topology evidence="1">Multi-pass membrane protein</topology>
    </subcellularLocation>
</comment>
<dbReference type="PANTHER" id="PTHR13285">
    <property type="entry name" value="ACYLTRANSFERASE"/>
    <property type="match status" value="1"/>
</dbReference>
<evidence type="ECO:0000256" key="1">
    <source>
        <dbReference type="ARBA" id="ARBA00004651"/>
    </source>
</evidence>
<dbReference type="InterPro" id="IPR004299">
    <property type="entry name" value="MBOAT_fam"/>
</dbReference>
<evidence type="ECO:0000313" key="10">
    <source>
        <dbReference type="Proteomes" id="UP000824209"/>
    </source>
</evidence>
<dbReference type="Proteomes" id="UP000824209">
    <property type="component" value="Unassembled WGS sequence"/>
</dbReference>
<evidence type="ECO:0000256" key="3">
    <source>
        <dbReference type="ARBA" id="ARBA00022475"/>
    </source>
</evidence>
<feature type="transmembrane region" description="Helical" evidence="8">
    <location>
        <begin position="117"/>
        <end position="136"/>
    </location>
</feature>
<dbReference type="GO" id="GO:0042121">
    <property type="term" value="P:alginic acid biosynthetic process"/>
    <property type="evidence" value="ECO:0007669"/>
    <property type="project" value="InterPro"/>
</dbReference>
<dbReference type="InterPro" id="IPR024194">
    <property type="entry name" value="Ac/AlaTfrase_AlgI/DltB"/>
</dbReference>
<feature type="transmembrane region" description="Helical" evidence="8">
    <location>
        <begin position="223"/>
        <end position="242"/>
    </location>
</feature>
<dbReference type="Pfam" id="PF03062">
    <property type="entry name" value="MBOAT"/>
    <property type="match status" value="1"/>
</dbReference>
<comment type="caution">
    <text evidence="9">The sequence shown here is derived from an EMBL/GenBank/DDBJ whole genome shotgun (WGS) entry which is preliminary data.</text>
</comment>
<proteinExistence type="inferred from homology"/>
<keyword evidence="6 7" id="KW-0472">Membrane</keyword>
<evidence type="ECO:0000256" key="2">
    <source>
        <dbReference type="ARBA" id="ARBA00010323"/>
    </source>
</evidence>
<accession>A0A9D2M4U6</accession>
<feature type="transmembrane region" description="Helical" evidence="8">
    <location>
        <begin position="469"/>
        <end position="491"/>
    </location>
</feature>
<evidence type="ECO:0000313" key="9">
    <source>
        <dbReference type="EMBL" id="HJB40666.1"/>
    </source>
</evidence>
<dbReference type="AlphaFoldDB" id="A0A9D2M4U6"/>
<feature type="transmembrane region" description="Helical" evidence="8">
    <location>
        <begin position="321"/>
        <end position="342"/>
    </location>
</feature>
<dbReference type="PIRSF" id="PIRSF500217">
    <property type="entry name" value="AlgI"/>
    <property type="match status" value="1"/>
</dbReference>
<dbReference type="EMBL" id="DWYA01000088">
    <property type="protein sequence ID" value="HJB40666.1"/>
    <property type="molecule type" value="Genomic_DNA"/>
</dbReference>
<dbReference type="GO" id="GO:0005886">
    <property type="term" value="C:plasma membrane"/>
    <property type="evidence" value="ECO:0007669"/>
    <property type="project" value="UniProtKB-SubCell"/>
</dbReference>
<keyword evidence="5 8" id="KW-1133">Transmembrane helix</keyword>
<evidence type="ECO:0000256" key="7">
    <source>
        <dbReference type="PIRNR" id="PIRNR016636"/>
    </source>
</evidence>
<comment type="similarity">
    <text evidence="2 7">Belongs to the membrane-bound acyltransferase family.</text>
</comment>
<feature type="transmembrane region" description="Helical" evidence="8">
    <location>
        <begin position="194"/>
        <end position="216"/>
    </location>
</feature>
<keyword evidence="7" id="KW-0012">Acyltransferase</keyword>
<keyword evidence="3 7" id="KW-1003">Cell membrane</keyword>
<keyword evidence="4 8" id="KW-0812">Transmembrane</keyword>
<evidence type="ECO:0000256" key="5">
    <source>
        <dbReference type="ARBA" id="ARBA00022989"/>
    </source>
</evidence>
<reference evidence="9" key="1">
    <citation type="journal article" date="2021" name="PeerJ">
        <title>Extensive microbial diversity within the chicken gut microbiome revealed by metagenomics and culture.</title>
        <authorList>
            <person name="Gilroy R."/>
            <person name="Ravi A."/>
            <person name="Getino M."/>
            <person name="Pursley I."/>
            <person name="Horton D.L."/>
            <person name="Alikhan N.F."/>
            <person name="Baker D."/>
            <person name="Gharbi K."/>
            <person name="Hall N."/>
            <person name="Watson M."/>
            <person name="Adriaenssens E.M."/>
            <person name="Foster-Nyarko E."/>
            <person name="Jarju S."/>
            <person name="Secka A."/>
            <person name="Antonio M."/>
            <person name="Oren A."/>
            <person name="Chaudhuri R.R."/>
            <person name="La Ragione R."/>
            <person name="Hildebrand F."/>
            <person name="Pallen M.J."/>
        </authorList>
    </citation>
    <scope>NUCLEOTIDE SEQUENCE</scope>
    <source>
        <strain evidence="9">ChiBcec8-14828</strain>
    </source>
</reference>
<dbReference type="PIRSF" id="PIRSF016636">
    <property type="entry name" value="AlgI_DltB"/>
    <property type="match status" value="1"/>
</dbReference>
<dbReference type="InterPro" id="IPR051085">
    <property type="entry name" value="MB_O-acyltransferase"/>
</dbReference>
<name>A0A9D2M4U6_9FIRM</name>